<dbReference type="InterPro" id="IPR000719">
    <property type="entry name" value="Prot_kinase_dom"/>
</dbReference>
<feature type="region of interest" description="Disordered" evidence="8">
    <location>
        <begin position="1075"/>
        <end position="1097"/>
    </location>
</feature>
<reference evidence="10" key="1">
    <citation type="submission" date="2022-11" db="EMBL/GenBank/DDBJ databases">
        <title>Centuries of genome instability and evolution in soft-shell clam transmissible cancer (bioRxiv).</title>
        <authorList>
            <person name="Hart S.F.M."/>
            <person name="Yonemitsu M.A."/>
            <person name="Giersch R.M."/>
            <person name="Beal B.F."/>
            <person name="Arriagada G."/>
            <person name="Davis B.W."/>
            <person name="Ostrander E.A."/>
            <person name="Goff S.P."/>
            <person name="Metzger M.J."/>
        </authorList>
    </citation>
    <scope>NUCLEOTIDE SEQUENCE</scope>
    <source>
        <strain evidence="10">MELC-2E11</strain>
        <tissue evidence="10">Siphon/mantle</tissue>
    </source>
</reference>
<feature type="region of interest" description="Disordered" evidence="8">
    <location>
        <begin position="785"/>
        <end position="806"/>
    </location>
</feature>
<feature type="compositionally biased region" description="Basic and acidic residues" evidence="8">
    <location>
        <begin position="963"/>
        <end position="992"/>
    </location>
</feature>
<dbReference type="InterPro" id="IPR050235">
    <property type="entry name" value="CK1_Ser-Thr_kinase"/>
</dbReference>
<name>A0ABY7F8B6_MYAAR</name>
<keyword evidence="5 6" id="KW-0067">ATP-binding</keyword>
<evidence type="ECO:0000256" key="5">
    <source>
        <dbReference type="ARBA" id="ARBA00022840"/>
    </source>
</evidence>
<evidence type="ECO:0000259" key="9">
    <source>
        <dbReference type="PROSITE" id="PS50011"/>
    </source>
</evidence>
<dbReference type="PROSITE" id="PS50011">
    <property type="entry name" value="PROTEIN_KINASE_DOM"/>
    <property type="match status" value="1"/>
</dbReference>
<sequence length="1097" mass="123064">MTTEDLLQAGQVVKDRWKVVRKVGGGGFGEIYEGLDTVTKEPVALKLESAKQPKQVLKMEVVTMCVGLLDVVHYNYVVMSLQGKNLAELRRSQPKGCFTLSTTLRLGSQILRGIEAIHDVGFLHRDIKPSNFAMGRLQNQTKKVFMLDYGLARQYTTPTGEVRPPRAAAGFRGTVRYASVNAHKNKEMGRHDDLWSLFYMLVEFVSGQLPWRKVKDKEQVGIMKEKYDNALLLKNMPSEFRELLNHLNSLDYFDKPDYMLLQNLFEQCMRRKNVKEGDPYDWEKVYADGSITTTTTTSPPLGMKQSPGIGLNPLHGATEVIDENLSENDGEENLKKLKQEADQIIENKYKNMDNKLREEKEAVIELVQNEGEEKHLAEQKIKEKVEDTDIDGKTGNRDEKPPEVNEELAKLDTQLKGILKASDSKQNLKDTDIGSVVQIVTSEPAKPEHPKPDARPPLPEKPSPAKIDGANIKQSRTLPQIDKLESAGNRTSADRGIEPRISSLKDSGVGNLSLATGNESAQPKTHSVKQLVKSFEKVSKDKDTLELPKAFSMPENMSDRDRNVGVVPRRQSEPSCNIVENSYPEHLISRAQLTFAVMQTDDRTQTMGDDNVDENATRAAPFTQASQWQGVSGFASSTENSENEEEAEEVGADGKIHKSTAKSKKVNLMHTLADEDDLKLDSYARNSMNFDDREASKAMRNSLIFIDDDIEDSPQDQLGLYIKEKVEEKSQGLESRDVSFSFATSDKSRTNKFDKVNSNIPHAFSVPSNLSDRLKENASEKFAKNMGNRVNVPKIHTSPSKSSLKDKESLSDIKKLAVLNNLKLTQFGKISSSIRRERSSDSLDKILKEKKSTDSNSPGSSPAKSRHLLKPIDLLYKEKTKSDGDIAGLDRRSRSRSREGRDRGRSSSRSEDKSKRRQSLTTIEEQRSRASPVCSPLQEANNDRTLLGVENLTPRQNGTALDNKQHDSDNNNKEKSLKAKEEKSPEEKDKKERKARKRSSSAPRDKQEKGRNSEPVFDTPVPPLDLNQKVPKPPGMGSAPKKNLVYSARLSLPQLNVFSGEFLRHAKLEVVHCDDIDDIDSPTKKQEDDFSEDDEHL</sequence>
<accession>A0ABY7F8B6</accession>
<evidence type="ECO:0000313" key="11">
    <source>
        <dbReference type="Proteomes" id="UP001164746"/>
    </source>
</evidence>
<evidence type="ECO:0000256" key="3">
    <source>
        <dbReference type="ARBA" id="ARBA00022741"/>
    </source>
</evidence>
<evidence type="ECO:0000256" key="7">
    <source>
        <dbReference type="SAM" id="Coils"/>
    </source>
</evidence>
<proteinExistence type="predicted"/>
<keyword evidence="4" id="KW-0418">Kinase</keyword>
<feature type="compositionally biased region" description="Basic and acidic residues" evidence="8">
    <location>
        <begin position="875"/>
        <end position="914"/>
    </location>
</feature>
<feature type="compositionally biased region" description="Basic and acidic residues" evidence="8">
    <location>
        <begin position="1003"/>
        <end position="1012"/>
    </location>
</feature>
<evidence type="ECO:0000256" key="4">
    <source>
        <dbReference type="ARBA" id="ARBA00022777"/>
    </source>
</evidence>
<feature type="domain" description="Protein kinase" evidence="9">
    <location>
        <begin position="17"/>
        <end position="265"/>
    </location>
</feature>
<dbReference type="SMART" id="SM00220">
    <property type="entry name" value="S_TKc"/>
    <property type="match status" value="1"/>
</dbReference>
<keyword evidence="11" id="KW-1185">Reference proteome</keyword>
<feature type="binding site" evidence="6">
    <location>
        <position position="46"/>
    </location>
    <ligand>
        <name>ATP</name>
        <dbReference type="ChEBI" id="CHEBI:30616"/>
    </ligand>
</feature>
<dbReference type="InterPro" id="IPR017441">
    <property type="entry name" value="Protein_kinase_ATP_BS"/>
</dbReference>
<evidence type="ECO:0000313" key="10">
    <source>
        <dbReference type="EMBL" id="WAR18408.1"/>
    </source>
</evidence>
<dbReference type="PROSITE" id="PS00107">
    <property type="entry name" value="PROTEIN_KINASE_ATP"/>
    <property type="match status" value="1"/>
</dbReference>
<evidence type="ECO:0000256" key="1">
    <source>
        <dbReference type="ARBA" id="ARBA00022527"/>
    </source>
</evidence>
<dbReference type="InterPro" id="IPR011009">
    <property type="entry name" value="Kinase-like_dom_sf"/>
</dbReference>
<feature type="region of interest" description="Disordered" evidence="8">
    <location>
        <begin position="374"/>
        <end position="404"/>
    </location>
</feature>
<dbReference type="EMBL" id="CP111022">
    <property type="protein sequence ID" value="WAR18408.1"/>
    <property type="molecule type" value="Genomic_DNA"/>
</dbReference>
<feature type="compositionally biased region" description="Acidic residues" evidence="8">
    <location>
        <begin position="641"/>
        <end position="651"/>
    </location>
</feature>
<keyword evidence="7" id="KW-0175">Coiled coil</keyword>
<evidence type="ECO:0000256" key="6">
    <source>
        <dbReference type="PROSITE-ProRule" id="PRU10141"/>
    </source>
</evidence>
<dbReference type="Gene3D" id="1.10.510.10">
    <property type="entry name" value="Transferase(Phosphotransferase) domain 1"/>
    <property type="match status" value="1"/>
</dbReference>
<feature type="region of interest" description="Disordered" evidence="8">
    <location>
        <begin position="634"/>
        <end position="654"/>
    </location>
</feature>
<keyword evidence="2" id="KW-0808">Transferase</keyword>
<evidence type="ECO:0000256" key="2">
    <source>
        <dbReference type="ARBA" id="ARBA00022679"/>
    </source>
</evidence>
<keyword evidence="3 6" id="KW-0547">Nucleotide-binding</keyword>
<feature type="compositionally biased region" description="Polar residues" evidence="8">
    <location>
        <begin position="953"/>
        <end position="962"/>
    </location>
</feature>
<protein>
    <submittedName>
        <fullName evidence="10">ASATR-like protein</fullName>
    </submittedName>
</protein>
<feature type="region of interest" description="Disordered" evidence="8">
    <location>
        <begin position="848"/>
        <end position="1041"/>
    </location>
</feature>
<dbReference type="Pfam" id="PF00069">
    <property type="entry name" value="Pkinase"/>
    <property type="match status" value="1"/>
</dbReference>
<dbReference type="InterPro" id="IPR047916">
    <property type="entry name" value="TTBK_Asator-like_STKc"/>
</dbReference>
<organism evidence="10 11">
    <name type="scientific">Mya arenaria</name>
    <name type="common">Soft-shell clam</name>
    <dbReference type="NCBI Taxonomy" id="6604"/>
    <lineage>
        <taxon>Eukaryota</taxon>
        <taxon>Metazoa</taxon>
        <taxon>Spiralia</taxon>
        <taxon>Lophotrochozoa</taxon>
        <taxon>Mollusca</taxon>
        <taxon>Bivalvia</taxon>
        <taxon>Autobranchia</taxon>
        <taxon>Heteroconchia</taxon>
        <taxon>Euheterodonta</taxon>
        <taxon>Imparidentia</taxon>
        <taxon>Neoheterodontei</taxon>
        <taxon>Myida</taxon>
        <taxon>Myoidea</taxon>
        <taxon>Myidae</taxon>
        <taxon>Mya</taxon>
    </lineage>
</organism>
<feature type="compositionally biased region" description="Basic and acidic residues" evidence="8">
    <location>
        <begin position="445"/>
        <end position="454"/>
    </location>
</feature>
<dbReference type="SUPFAM" id="SSF56112">
    <property type="entry name" value="Protein kinase-like (PK-like)"/>
    <property type="match status" value="1"/>
</dbReference>
<dbReference type="Proteomes" id="UP001164746">
    <property type="component" value="Chromosome 11"/>
</dbReference>
<evidence type="ECO:0000256" key="8">
    <source>
        <dbReference type="SAM" id="MobiDB-lite"/>
    </source>
</evidence>
<gene>
    <name evidence="10" type="ORF">MAR_000246</name>
</gene>
<dbReference type="CDD" id="cd14017">
    <property type="entry name" value="STKc_TTBK"/>
    <property type="match status" value="1"/>
</dbReference>
<feature type="region of interest" description="Disordered" evidence="8">
    <location>
        <begin position="441"/>
        <end position="509"/>
    </location>
</feature>
<dbReference type="PANTHER" id="PTHR11909">
    <property type="entry name" value="CASEIN KINASE-RELATED"/>
    <property type="match status" value="1"/>
</dbReference>
<feature type="coiled-coil region" evidence="7">
    <location>
        <begin position="327"/>
        <end position="369"/>
    </location>
</feature>
<keyword evidence="1" id="KW-0723">Serine/threonine-protein kinase</keyword>
<feature type="compositionally biased region" description="Polar residues" evidence="8">
    <location>
        <begin position="854"/>
        <end position="863"/>
    </location>
</feature>